<evidence type="ECO:0000256" key="1">
    <source>
        <dbReference type="SAM" id="MobiDB-lite"/>
    </source>
</evidence>
<dbReference type="Ensembl" id="ENSCUST00005000311.1">
    <property type="protein sequence ID" value="ENSCUSP00005000290.1"/>
    <property type="gene ID" value="ENSCUSG00005000215.1"/>
</dbReference>
<keyword evidence="2" id="KW-1133">Transmembrane helix</keyword>
<protein>
    <recommendedName>
        <fullName evidence="5">Orofacial cleft 1 candidate gene 1 protein</fullName>
    </recommendedName>
</protein>
<feature type="region of interest" description="Disordered" evidence="1">
    <location>
        <begin position="360"/>
        <end position="389"/>
    </location>
</feature>
<reference evidence="3" key="2">
    <citation type="submission" date="2025-08" db="UniProtKB">
        <authorList>
            <consortium name="Ensembl"/>
        </authorList>
    </citation>
    <scope>IDENTIFICATION</scope>
</reference>
<organism evidence="3 4">
    <name type="scientific">Catharus ustulatus</name>
    <name type="common">Russet-backed thrush</name>
    <name type="synonym">Hylocichla ustulatus</name>
    <dbReference type="NCBI Taxonomy" id="91951"/>
    <lineage>
        <taxon>Eukaryota</taxon>
        <taxon>Metazoa</taxon>
        <taxon>Chordata</taxon>
        <taxon>Craniata</taxon>
        <taxon>Vertebrata</taxon>
        <taxon>Euteleostomi</taxon>
        <taxon>Archelosauria</taxon>
        <taxon>Archosauria</taxon>
        <taxon>Dinosauria</taxon>
        <taxon>Saurischia</taxon>
        <taxon>Theropoda</taxon>
        <taxon>Coelurosauria</taxon>
        <taxon>Aves</taxon>
        <taxon>Neognathae</taxon>
        <taxon>Neoaves</taxon>
        <taxon>Telluraves</taxon>
        <taxon>Australaves</taxon>
        <taxon>Passeriformes</taxon>
        <taxon>Turdidae</taxon>
        <taxon>Catharus</taxon>
    </lineage>
</organism>
<evidence type="ECO:0008006" key="5">
    <source>
        <dbReference type="Google" id="ProtNLM"/>
    </source>
</evidence>
<keyword evidence="4" id="KW-1185">Reference proteome</keyword>
<feature type="transmembrane region" description="Helical" evidence="2">
    <location>
        <begin position="595"/>
        <end position="618"/>
    </location>
</feature>
<dbReference type="PANTHER" id="PTHR33862:SF3">
    <property type="entry name" value="OROFACIAL CLEFT 1 CANDIDATE GENE 1 PROTEIN"/>
    <property type="match status" value="1"/>
</dbReference>
<dbReference type="PANTHER" id="PTHR33862">
    <property type="entry name" value="OROFACIAL CLEFT 1 CANDIDATE GENE 1 PROTEIN"/>
    <property type="match status" value="1"/>
</dbReference>
<reference evidence="3" key="3">
    <citation type="submission" date="2025-09" db="UniProtKB">
        <authorList>
            <consortium name="Ensembl"/>
        </authorList>
    </citation>
    <scope>IDENTIFICATION</scope>
</reference>
<proteinExistence type="predicted"/>
<reference evidence="3" key="1">
    <citation type="submission" date="2020-10" db="EMBL/GenBank/DDBJ databases">
        <title>Catharus ustulatus (Swainson's thrush) genome, bCatUst1, primary haplotype v2.</title>
        <authorList>
            <person name="Delmore K."/>
            <person name="Vafadar M."/>
            <person name="Formenti G."/>
            <person name="Chow W."/>
            <person name="Pelan S."/>
            <person name="Howe K."/>
            <person name="Rhie A."/>
            <person name="Mountcastle J."/>
            <person name="Haase B."/>
            <person name="Fedrigo O."/>
            <person name="Jarvis E.D."/>
        </authorList>
    </citation>
    <scope>NUCLEOTIDE SEQUENCE [LARGE SCALE GENOMIC DNA]</scope>
</reference>
<dbReference type="AlphaFoldDB" id="A0A8C3TIF2"/>
<keyword evidence="2" id="KW-0812">Transmembrane</keyword>
<evidence type="ECO:0000313" key="4">
    <source>
        <dbReference type="Proteomes" id="UP000694563"/>
    </source>
</evidence>
<accession>A0A8C3TIF2</accession>
<feature type="transmembrane region" description="Helical" evidence="2">
    <location>
        <begin position="503"/>
        <end position="525"/>
    </location>
</feature>
<evidence type="ECO:0000313" key="3">
    <source>
        <dbReference type="Ensembl" id="ENSCUSP00005000290.1"/>
    </source>
</evidence>
<feature type="transmembrane region" description="Helical" evidence="2">
    <location>
        <begin position="537"/>
        <end position="559"/>
    </location>
</feature>
<feature type="compositionally biased region" description="Polar residues" evidence="1">
    <location>
        <begin position="377"/>
        <end position="389"/>
    </location>
</feature>
<keyword evidence="2" id="KW-0472">Membrane</keyword>
<sequence length="802" mass="90577">MGDSKHKGASHHKKQKWRARIHELIQRVGSQLLKTEESGIEEEMVASFGNLAGVNSGLNGAAGTCGEVDCSKMPQPLEIHLRCLRGVKDKVPKGLYTLKVSVLSRLGGALVELEEQPQARTTQAVSHGGNFYDTEIHFGQSIQTVLPHRKAVKPGMVLLFELFLLRGTYTWIDREVGWGAFPLCDNNFNALEGKFKCPFLRGHYDSKIDRLKKIENFISQDLDHWLCNLYFQVIKLPQDSDKQNNCGTRVHLPPELLMYSSTAEKNGVSEKLVQSGPQGQPLTSPKDPDTHKGSIPTVVEEVGKQFNAAKGGEACVSEEAVRKREELKMLPAEDCQDLHGNADKHCGSFCLKEVQGGHHKVSWNNPPDQRHEEKSGPKNNASQKEGKTSSESNFYLEELEKYTFSVCCRSAADVKLSRQVMQHFHFMVFMAFSELRPAHWCSRDFWLLALMVVLLWFLRLYLHYLSQWLFLQTISVPVEKFQLFPHTVELCYQNSLLHTSEELAMVVVGPLTLNAGLLLMVLIRWGCQQLFDSFPSFLSKFIIAMGLWTVLDPLAVFVVDSFLGRFGNSVEKPIADAAKLSWVFLRAGESGVPGALITVMLYTILFMISSTVLCLYFLRLHSEGWLPDIFRRIHGEEGTFFVPLDLEISSQELSYIMKRAEQWRGINGERRMVAVSDYIWKDHASQPGVSSCDLRHQDEIPDAAASWKGSTTAHVCVYTVHLSGFQELYRHFLRLPDGAIIEAFGDISEESLLCKVSTDQAHIREKDSVLCTSTCINLRERKKSTARWKGNRVVSDKSYFLQ</sequence>
<gene>
    <name evidence="3" type="primary">LOC117008430</name>
</gene>
<feature type="region of interest" description="Disordered" evidence="1">
    <location>
        <begin position="268"/>
        <end position="294"/>
    </location>
</feature>
<dbReference type="Proteomes" id="UP000694563">
    <property type="component" value="Chromosome 1"/>
</dbReference>
<feature type="transmembrane region" description="Helical" evidence="2">
    <location>
        <begin position="445"/>
        <end position="462"/>
    </location>
</feature>
<name>A0A8C3TIF2_CATUS</name>
<evidence type="ECO:0000256" key="2">
    <source>
        <dbReference type="SAM" id="Phobius"/>
    </source>
</evidence>
<dbReference type="InterPro" id="IPR031390">
    <property type="entry name" value="OFCC1"/>
</dbReference>